<gene>
    <name evidence="1" type="primary">AlNc14C407G11426</name>
    <name evidence="1" type="ORF">ALNC14_128760</name>
</gene>
<evidence type="ECO:0000313" key="1">
    <source>
        <dbReference type="EMBL" id="CCA26732.1"/>
    </source>
</evidence>
<protein>
    <submittedName>
        <fullName evidence="1">AlNc14C407G11426 protein</fullName>
    </submittedName>
</protein>
<proteinExistence type="predicted"/>
<dbReference type="HOGENOM" id="CLU_2390589_0_0_1"/>
<name>F0WZ17_9STRA</name>
<dbReference type="EMBL" id="FR824450">
    <property type="protein sequence ID" value="CCA26732.1"/>
    <property type="molecule type" value="Genomic_DNA"/>
</dbReference>
<organism evidence="1">
    <name type="scientific">Albugo laibachii Nc14</name>
    <dbReference type="NCBI Taxonomy" id="890382"/>
    <lineage>
        <taxon>Eukaryota</taxon>
        <taxon>Sar</taxon>
        <taxon>Stramenopiles</taxon>
        <taxon>Oomycota</taxon>
        <taxon>Peronosporomycetes</taxon>
        <taxon>Albuginales</taxon>
        <taxon>Albuginaceae</taxon>
        <taxon>Albugo</taxon>
    </lineage>
</organism>
<accession>F0WZ17</accession>
<dbReference type="AlphaFoldDB" id="F0WZ17"/>
<reference evidence="1" key="1">
    <citation type="journal article" date="2011" name="PLoS Biol.">
        <title>Gene gain and loss during evolution of obligate parasitism in the white rust pathogen of Arabidopsis thaliana.</title>
        <authorList>
            <person name="Kemen E."/>
            <person name="Gardiner A."/>
            <person name="Schultz-Larsen T."/>
            <person name="Kemen A.C."/>
            <person name="Balmuth A.L."/>
            <person name="Robert-Seilaniantz A."/>
            <person name="Bailey K."/>
            <person name="Holub E."/>
            <person name="Studholme D.J."/>
            <person name="Maclean D."/>
            <person name="Jones J.D."/>
        </authorList>
    </citation>
    <scope>NUCLEOTIDE SEQUENCE</scope>
</reference>
<sequence length="94" mass="10827">MVEVAIHFIWTDVDQKTIRTTCLNAYCTSYLGDYQRQCYNPDQLKQLEEILKTFQLRASKVDNFLFNLVNEGNVQAPDLRGLSTPRKALLTAQT</sequence>
<reference evidence="1" key="2">
    <citation type="submission" date="2011-02" db="EMBL/GenBank/DDBJ databases">
        <authorList>
            <person name="MacLean D."/>
        </authorList>
    </citation>
    <scope>NUCLEOTIDE SEQUENCE</scope>
</reference>